<gene>
    <name evidence="3" type="primary">167</name>
</gene>
<dbReference type="SUPFAM" id="SSF56574">
    <property type="entry name" value="Serpins"/>
    <property type="match status" value="1"/>
</dbReference>
<dbReference type="MEROPS" id="I04.028"/>
<name>A0A097IVY3_9POXV</name>
<dbReference type="InterPro" id="IPR023795">
    <property type="entry name" value="Serpin_CS"/>
</dbReference>
<dbReference type="Pfam" id="PF00079">
    <property type="entry name" value="Serpin"/>
    <property type="match status" value="1"/>
</dbReference>
<dbReference type="PANTHER" id="PTHR11461:SF211">
    <property type="entry name" value="GH10112P-RELATED"/>
    <property type="match status" value="1"/>
</dbReference>
<dbReference type="GO" id="GO:0004867">
    <property type="term" value="F:serine-type endopeptidase inhibitor activity"/>
    <property type="evidence" value="ECO:0007669"/>
    <property type="project" value="InterPro"/>
</dbReference>
<dbReference type="PROSITE" id="PS00284">
    <property type="entry name" value="SERPIN"/>
    <property type="match status" value="1"/>
</dbReference>
<organism evidence="3 4">
    <name type="scientific">Cotia virus</name>
    <dbReference type="NCBI Taxonomy" id="39444"/>
    <lineage>
        <taxon>Viruses</taxon>
        <taxon>Varidnaviria</taxon>
        <taxon>Bamfordvirae</taxon>
        <taxon>Nucleocytoviricota</taxon>
        <taxon>Pokkesviricetes</taxon>
        <taxon>Chitovirales</taxon>
        <taxon>Poxviridae</taxon>
        <taxon>Chordopoxvirinae</taxon>
        <taxon>Oryzopoxvirus</taxon>
        <taxon>Oryzopoxvirus cotia</taxon>
    </lineage>
</organism>
<dbReference type="EMBL" id="KM595078">
    <property type="protein sequence ID" value="AIT70782.1"/>
    <property type="molecule type" value="Genomic_DNA"/>
</dbReference>
<dbReference type="InterPro" id="IPR023796">
    <property type="entry name" value="Serpin_dom"/>
</dbReference>
<protein>
    <submittedName>
        <fullName evidence="3">Serine protease inhibitor-like SPI-1</fullName>
    </submittedName>
</protein>
<dbReference type="InterPro" id="IPR000215">
    <property type="entry name" value="Serpin_fam"/>
</dbReference>
<reference evidence="3 4" key="1">
    <citation type="submission" date="2014-09" db="EMBL/GenBank/DDBJ databases">
        <title>Complete Genome Sequence of the Embu Virus Strain SPAn 880.</title>
        <authorList>
            <person name="Ibrahim M.S."/>
            <person name="Antwerpen M.H."/>
            <person name="Georgi E."/>
            <person name="Vette P."/>
            <person name="Zoeller G."/>
            <person name="Meyer H."/>
        </authorList>
    </citation>
    <scope>NUCLEOTIDE SEQUENCE [LARGE SCALE GENOMIC DNA]</scope>
    <source>
        <strain evidence="3">SPAn880</strain>
    </source>
</reference>
<dbReference type="Gene3D" id="2.30.39.10">
    <property type="entry name" value="Alpha-1-antitrypsin, domain 1"/>
    <property type="match status" value="1"/>
</dbReference>
<evidence type="ECO:0000313" key="3">
    <source>
        <dbReference type="EMBL" id="AIT70782.1"/>
    </source>
</evidence>
<evidence type="ECO:0000256" key="1">
    <source>
        <dbReference type="ARBA" id="ARBA00008009"/>
    </source>
</evidence>
<proteinExistence type="inferred from homology"/>
<dbReference type="PANTHER" id="PTHR11461">
    <property type="entry name" value="SERINE PROTEASE INHIBITOR, SERPIN"/>
    <property type="match status" value="1"/>
</dbReference>
<dbReference type="InterPro" id="IPR042185">
    <property type="entry name" value="Serpin_sf_2"/>
</dbReference>
<dbReference type="GO" id="GO:0005615">
    <property type="term" value="C:extracellular space"/>
    <property type="evidence" value="ECO:0007669"/>
    <property type="project" value="InterPro"/>
</dbReference>
<evidence type="ECO:0000259" key="2">
    <source>
        <dbReference type="SMART" id="SM00093"/>
    </source>
</evidence>
<comment type="similarity">
    <text evidence="1">Belongs to the serpin family. Poxviruses subfamily.</text>
</comment>
<feature type="domain" description="Serpin" evidence="2">
    <location>
        <begin position="2"/>
        <end position="351"/>
    </location>
</feature>
<dbReference type="SMART" id="SM00093">
    <property type="entry name" value="SERPIN"/>
    <property type="match status" value="1"/>
</dbReference>
<sequence length="351" mass="40853">MMDIFREIALEKINDNIIFSPESILSIFSLLKHGAANNTADEILNYIINNYNDNKNDSMEVDICNCAELVSVNKIYCSNSIEFYDDFIQKISDSFQTVNFNNTFETMYLINEYVKSVTNGKINYILDTPLPFDTKVTVINCVYFKAKWKYPFLKNRTYLDKFYVSNKLSTNIDMMVNVNNSFLYGKVNEIFGSFSIIDIPYEGESSMVILLPDNIDGIYSIEKNISIENFKTWYSLLSIKKIDVYIPKFKVEITEPYNLVDILYNIGLCNIFGTDSDFSNMCKDKIFIEKFLQKSYIDVSEEYTEATSCSFTSFTNFSLNVTYKFYANHPFIYIIKDNKNNILFIGRYLNP</sequence>
<dbReference type="InterPro" id="IPR042178">
    <property type="entry name" value="Serpin_sf_1"/>
</dbReference>
<evidence type="ECO:0000313" key="4">
    <source>
        <dbReference type="Proteomes" id="UP000121784"/>
    </source>
</evidence>
<dbReference type="InterPro" id="IPR036186">
    <property type="entry name" value="Serpin_sf"/>
</dbReference>
<dbReference type="Proteomes" id="UP000121784">
    <property type="component" value="Segment"/>
</dbReference>
<accession>A0A097IVY3</accession>
<dbReference type="Gene3D" id="3.30.497.10">
    <property type="entry name" value="Antithrombin, subunit I, domain 2"/>
    <property type="match status" value="1"/>
</dbReference>